<dbReference type="SUPFAM" id="SSF55486">
    <property type="entry name" value="Metalloproteases ('zincins'), catalytic domain"/>
    <property type="match status" value="1"/>
</dbReference>
<proteinExistence type="predicted"/>
<dbReference type="InterPro" id="IPR026444">
    <property type="entry name" value="Secre_tail"/>
</dbReference>
<dbReference type="Gene3D" id="2.60.40.10">
    <property type="entry name" value="Immunoglobulins"/>
    <property type="match status" value="2"/>
</dbReference>
<keyword evidence="4" id="KW-1185">Reference proteome</keyword>
<keyword evidence="1" id="KW-0732">Signal</keyword>
<dbReference type="InterPro" id="IPR024079">
    <property type="entry name" value="MetalloPept_cat_dom_sf"/>
</dbReference>
<dbReference type="RefSeq" id="WP_244820482.1">
    <property type="nucleotide sequence ID" value="NZ_CP112998.1"/>
</dbReference>
<evidence type="ECO:0000313" key="3">
    <source>
        <dbReference type="EMBL" id="WAC15117.1"/>
    </source>
</evidence>
<dbReference type="EMBL" id="CP112998">
    <property type="protein sequence ID" value="WAC15117.1"/>
    <property type="molecule type" value="Genomic_DNA"/>
</dbReference>
<sequence>MKIYTAYKLLLALFLLLLLGPAFGQKTPPSCGTNDSLAASYLAKYSKTKDLTKARLGAEEKLEYRIALDINYKTYLLYGGDKDKITKEAYRFIQEASDVFERDVNIKLTVSFIYIWDKPEPYALEQDGDYFSNVLNYWTSNRHEERDAVVSLSCRDGWFYGGYRMCSSNFPRPEGNAVSVDLLCHELGHTLGSPHTHSCYWPGGPIDRCTNLESTNAECEDGYPEGVNGSIMSYCRSVLSFHPLCQNLMRDYAEGKLQPSFKLSAFNEKPTRSGLLTLNNLDPGAVNNTPSFEWYASLRVENYRFQIAKDEAFTQIVEDTLIKQSYFQSFGQSEGSYFARYRTENQFSAEGWSPSVGFTISPFSNNSEPPLLLKIAVDNYGKVSGMFHKYTDISSYEVEVTDYYENKVYSWQLDATPHAFQTFSLPVTFEKYKLYNARFRVNSGNTWSKWSAVSYLPQAWSADLWSLNRVEKTSSKPLLASLLFQTTLHDKGITGKMEIATDPDFKNIAYTGTTVSNDLNQWYSNKMLFQPTLAENTSYYMRSMVQWAPKLYSGWSTGQFTTGYLDERFEYLGVVSQNLQATHYANSNFVKNRFYNIGSELFVYDIFSGYYSSSDLKTWQPHLSSTSNGKSPNIMNFFGVSKKGDVYMIDQVNKLVRKSGNSFESFTSPEAFYMDEYSAIMPTENNGIFFKTSNKGVGHFQDGKWEFFDERMLQSNKSVSIAMDQDEQIWTVMEGGGVWTSKNNVWSTQPFFANWRGLAGLAFDNEKTCYAFGEWGVAKLNRDLQRWEIMNAFSAYPIRKLVFGKQNEMYLASYTIYDQDIQNHALITYIDQKLNVYQDGLNFFKEPFDLTIFNDKLLILTSGGEIHTFEENKIQRFEPKTDYCAGNVADVTITSNSTFAKDNETTFALKNTESSAITMVPALSKNGNVFQVKLPESILKGNYTLQTVTSNPAVASNISKAFTVHSATPAEISMVATDKFKVMLNTSEGAGLTYQWQRNGMDIANATTSSIIADQSGDYTVSITNRGGCQTKSSVVPVSLNRPTEITLLQNTPNPVTAAGEIAFYLPQPEETILNLYNVRGQKIAELKKGLLAEGWHFAKVDGNQLNSGIYIYQLKAGSTVKSLKMAK</sequence>
<dbReference type="InterPro" id="IPR001590">
    <property type="entry name" value="Peptidase_M12B"/>
</dbReference>
<evidence type="ECO:0000259" key="2">
    <source>
        <dbReference type="PROSITE" id="PS50215"/>
    </source>
</evidence>
<feature type="domain" description="Peptidase M12B" evidence="2">
    <location>
        <begin position="62"/>
        <end position="219"/>
    </location>
</feature>
<gene>
    <name evidence="3" type="ORF">ON006_14350</name>
</gene>
<feature type="signal peptide" evidence="1">
    <location>
        <begin position="1"/>
        <end position="24"/>
    </location>
</feature>
<feature type="chain" id="PRO_5039461344" evidence="1">
    <location>
        <begin position="25"/>
        <end position="1128"/>
    </location>
</feature>
<dbReference type="GO" id="GO:0006508">
    <property type="term" value="P:proteolysis"/>
    <property type="evidence" value="ECO:0007669"/>
    <property type="project" value="InterPro"/>
</dbReference>
<dbReference type="NCBIfam" id="TIGR04183">
    <property type="entry name" value="Por_Secre_tail"/>
    <property type="match status" value="1"/>
</dbReference>
<dbReference type="KEGG" id="dpf:ON006_14350"/>
<evidence type="ECO:0000256" key="1">
    <source>
        <dbReference type="SAM" id="SignalP"/>
    </source>
</evidence>
<dbReference type="PROSITE" id="PS50215">
    <property type="entry name" value="ADAM_MEPRO"/>
    <property type="match status" value="1"/>
</dbReference>
<accession>A0A9E8NIX4</accession>
<dbReference type="AlphaFoldDB" id="A0A9E8NIX4"/>
<keyword evidence="3" id="KW-0482">Metalloprotease</keyword>
<evidence type="ECO:0000313" key="4">
    <source>
        <dbReference type="Proteomes" id="UP001164653"/>
    </source>
</evidence>
<name>A0A9E8NIX4_9BACT</name>
<keyword evidence="3" id="KW-0378">Hydrolase</keyword>
<keyword evidence="3" id="KW-0645">Protease</keyword>
<dbReference type="GO" id="GO:0004222">
    <property type="term" value="F:metalloendopeptidase activity"/>
    <property type="evidence" value="ECO:0007669"/>
    <property type="project" value="InterPro"/>
</dbReference>
<dbReference type="Proteomes" id="UP001164653">
    <property type="component" value="Chromosome"/>
</dbReference>
<protein>
    <submittedName>
        <fullName evidence="3">Zinc-dependent metalloprotease</fullName>
    </submittedName>
</protein>
<reference evidence="3" key="1">
    <citation type="submission" date="2022-11" db="EMBL/GenBank/DDBJ databases">
        <title>Dyadobacter pollutisoli sp. nov., isolated from plastic dumped soil.</title>
        <authorList>
            <person name="Kim J.M."/>
            <person name="Kim K.R."/>
            <person name="Lee J.K."/>
            <person name="Hao L."/>
            <person name="Jeon C.O."/>
        </authorList>
    </citation>
    <scope>NUCLEOTIDE SEQUENCE</scope>
    <source>
        <strain evidence="3">U1</strain>
    </source>
</reference>
<dbReference type="InterPro" id="IPR013783">
    <property type="entry name" value="Ig-like_fold"/>
</dbReference>
<organism evidence="3 4">
    <name type="scientific">Dyadobacter pollutisoli</name>
    <dbReference type="NCBI Taxonomy" id="2910158"/>
    <lineage>
        <taxon>Bacteria</taxon>
        <taxon>Pseudomonadati</taxon>
        <taxon>Bacteroidota</taxon>
        <taxon>Cytophagia</taxon>
        <taxon>Cytophagales</taxon>
        <taxon>Spirosomataceae</taxon>
        <taxon>Dyadobacter</taxon>
    </lineage>
</organism>
<dbReference type="Gene3D" id="3.40.390.10">
    <property type="entry name" value="Collagenase (Catalytic Domain)"/>
    <property type="match status" value="1"/>
</dbReference>
<dbReference type="Pfam" id="PF13688">
    <property type="entry name" value="Reprolysin_5"/>
    <property type="match status" value="1"/>
</dbReference>